<feature type="signal peptide" evidence="1">
    <location>
        <begin position="1"/>
        <end position="25"/>
    </location>
</feature>
<dbReference type="EMBL" id="BAAAZA010000143">
    <property type="protein sequence ID" value="GAA3911519.1"/>
    <property type="molecule type" value="Genomic_DNA"/>
</dbReference>
<evidence type="ECO:0000259" key="2">
    <source>
        <dbReference type="Pfam" id="PF00652"/>
    </source>
</evidence>
<proteinExistence type="predicted"/>
<reference evidence="4" key="1">
    <citation type="journal article" date="2019" name="Int. J. Syst. Evol. Microbiol.">
        <title>The Global Catalogue of Microorganisms (GCM) 10K type strain sequencing project: providing services to taxonomists for standard genome sequencing and annotation.</title>
        <authorList>
            <consortium name="The Broad Institute Genomics Platform"/>
            <consortium name="The Broad Institute Genome Sequencing Center for Infectious Disease"/>
            <person name="Wu L."/>
            <person name="Ma J."/>
        </authorList>
    </citation>
    <scope>NUCLEOTIDE SEQUENCE [LARGE SCALE GENOMIC DNA]</scope>
    <source>
        <strain evidence="4">JCM 16578</strain>
    </source>
</reference>
<dbReference type="SUPFAM" id="SSF50370">
    <property type="entry name" value="Ricin B-like lectins"/>
    <property type="match status" value="1"/>
</dbReference>
<evidence type="ECO:0000313" key="4">
    <source>
        <dbReference type="Proteomes" id="UP001501563"/>
    </source>
</evidence>
<feature type="chain" id="PRO_5046847749" description="Ricin B lectin domain-containing protein" evidence="1">
    <location>
        <begin position="26"/>
        <end position="158"/>
    </location>
</feature>
<feature type="domain" description="Ricin B lectin" evidence="2">
    <location>
        <begin position="30"/>
        <end position="154"/>
    </location>
</feature>
<dbReference type="Proteomes" id="UP001501563">
    <property type="component" value="Unassembled WGS sequence"/>
</dbReference>
<name>A0ABP7M3N0_9ACTN</name>
<keyword evidence="1" id="KW-0732">Signal</keyword>
<dbReference type="InterPro" id="IPR035992">
    <property type="entry name" value="Ricin_B-like_lectins"/>
</dbReference>
<protein>
    <recommendedName>
        <fullName evidence="2">Ricin B lectin domain-containing protein</fullName>
    </recommendedName>
</protein>
<dbReference type="Pfam" id="PF00652">
    <property type="entry name" value="Ricin_B_lectin"/>
    <property type="match status" value="1"/>
</dbReference>
<dbReference type="PROSITE" id="PS50231">
    <property type="entry name" value="RICIN_B_LECTIN"/>
    <property type="match status" value="1"/>
</dbReference>
<evidence type="ECO:0000313" key="3">
    <source>
        <dbReference type="EMBL" id="GAA3911519.1"/>
    </source>
</evidence>
<accession>A0ABP7M3N0</accession>
<sequence length="158" mass="16443">MLKKTAALGAATLLCWALGTAQASATSSYRHLRNVGAVGECLDFRADPEYGVYTTGCNEGAYQTWTMATLPETATAMRQNAGSRLCLVARSGQPTMKPCLAGDQAALWTVHDLGPSTTGYQIINKATGTCLIAGSGAIHHVSLGACAGGGSRQWIVYS</sequence>
<gene>
    <name evidence="3" type="ORF">GCM10022207_94970</name>
</gene>
<comment type="caution">
    <text evidence="3">The sequence shown here is derived from an EMBL/GenBank/DDBJ whole genome shotgun (WGS) entry which is preliminary data.</text>
</comment>
<evidence type="ECO:0000256" key="1">
    <source>
        <dbReference type="SAM" id="SignalP"/>
    </source>
</evidence>
<keyword evidence="4" id="KW-1185">Reference proteome</keyword>
<dbReference type="InterPro" id="IPR000772">
    <property type="entry name" value="Ricin_B_lectin"/>
</dbReference>
<dbReference type="CDD" id="cd23415">
    <property type="entry name" value="beta-trefoil_Ricin_AH"/>
    <property type="match status" value="1"/>
</dbReference>
<organism evidence="3 4">
    <name type="scientific">Streptomyces lannensis</name>
    <dbReference type="NCBI Taxonomy" id="766498"/>
    <lineage>
        <taxon>Bacteria</taxon>
        <taxon>Bacillati</taxon>
        <taxon>Actinomycetota</taxon>
        <taxon>Actinomycetes</taxon>
        <taxon>Kitasatosporales</taxon>
        <taxon>Streptomycetaceae</taxon>
        <taxon>Streptomyces</taxon>
    </lineage>
</organism>
<dbReference type="Gene3D" id="2.80.10.50">
    <property type="match status" value="1"/>
</dbReference>